<dbReference type="SMART" id="SM00387">
    <property type="entry name" value="HATPase_c"/>
    <property type="match status" value="1"/>
</dbReference>
<keyword evidence="6 11" id="KW-0418">Kinase</keyword>
<evidence type="ECO:0000313" key="11">
    <source>
        <dbReference type="EMBL" id="QDV42092.1"/>
    </source>
</evidence>
<evidence type="ECO:0000256" key="3">
    <source>
        <dbReference type="ARBA" id="ARBA00022553"/>
    </source>
</evidence>
<keyword evidence="7" id="KW-0067">ATP-binding</keyword>
<feature type="transmembrane region" description="Helical" evidence="9">
    <location>
        <begin position="12"/>
        <end position="32"/>
    </location>
</feature>
<feature type="domain" description="Histidine kinase" evidence="10">
    <location>
        <begin position="237"/>
        <end position="447"/>
    </location>
</feature>
<keyword evidence="8" id="KW-0902">Two-component regulatory system</keyword>
<evidence type="ECO:0000256" key="5">
    <source>
        <dbReference type="ARBA" id="ARBA00022741"/>
    </source>
</evidence>
<dbReference type="InterPro" id="IPR004358">
    <property type="entry name" value="Sig_transdc_His_kin-like_C"/>
</dbReference>
<keyword evidence="12" id="KW-1185">Reference proteome</keyword>
<dbReference type="CDD" id="cd00130">
    <property type="entry name" value="PAS"/>
    <property type="match status" value="1"/>
</dbReference>
<evidence type="ECO:0000256" key="6">
    <source>
        <dbReference type="ARBA" id="ARBA00022777"/>
    </source>
</evidence>
<dbReference type="InterPro" id="IPR003594">
    <property type="entry name" value="HATPase_dom"/>
</dbReference>
<dbReference type="CDD" id="cd00082">
    <property type="entry name" value="HisKA"/>
    <property type="match status" value="1"/>
</dbReference>
<dbReference type="NCBIfam" id="TIGR00229">
    <property type="entry name" value="sensory_box"/>
    <property type="match status" value="1"/>
</dbReference>
<evidence type="ECO:0000259" key="10">
    <source>
        <dbReference type="PROSITE" id="PS50109"/>
    </source>
</evidence>
<evidence type="ECO:0000256" key="9">
    <source>
        <dbReference type="SAM" id="Phobius"/>
    </source>
</evidence>
<gene>
    <name evidence="11" type="primary">kinE_2</name>
    <name evidence="11" type="ORF">Enr13x_19350</name>
</gene>
<dbReference type="InterPro" id="IPR013656">
    <property type="entry name" value="PAS_4"/>
</dbReference>
<dbReference type="SUPFAM" id="SSF55874">
    <property type="entry name" value="ATPase domain of HSP90 chaperone/DNA topoisomerase II/histidine kinase"/>
    <property type="match status" value="1"/>
</dbReference>
<dbReference type="EMBL" id="CP037423">
    <property type="protein sequence ID" value="QDV42092.1"/>
    <property type="molecule type" value="Genomic_DNA"/>
</dbReference>
<dbReference type="Pfam" id="PF08448">
    <property type="entry name" value="PAS_4"/>
    <property type="match status" value="1"/>
</dbReference>
<dbReference type="PANTHER" id="PTHR43065">
    <property type="entry name" value="SENSOR HISTIDINE KINASE"/>
    <property type="match status" value="1"/>
</dbReference>
<protein>
    <recommendedName>
        <fullName evidence="2">histidine kinase</fullName>
        <ecNumber evidence="2">2.7.13.3</ecNumber>
    </recommendedName>
</protein>
<dbReference type="InterPro" id="IPR000014">
    <property type="entry name" value="PAS"/>
</dbReference>
<evidence type="ECO:0000256" key="4">
    <source>
        <dbReference type="ARBA" id="ARBA00022679"/>
    </source>
</evidence>
<comment type="catalytic activity">
    <reaction evidence="1">
        <text>ATP + protein L-histidine = ADP + protein N-phospho-L-histidine.</text>
        <dbReference type="EC" id="2.7.13.3"/>
    </reaction>
</comment>
<dbReference type="InterPro" id="IPR003661">
    <property type="entry name" value="HisK_dim/P_dom"/>
</dbReference>
<dbReference type="OrthoDB" id="9815750at2"/>
<keyword evidence="9" id="KW-0472">Membrane</keyword>
<dbReference type="InterPro" id="IPR035965">
    <property type="entry name" value="PAS-like_dom_sf"/>
</dbReference>
<dbReference type="PANTHER" id="PTHR43065:SF10">
    <property type="entry name" value="PEROXIDE STRESS-ACTIVATED HISTIDINE KINASE MAK3"/>
    <property type="match status" value="1"/>
</dbReference>
<accession>A0A518HML2</accession>
<dbReference type="Gene3D" id="1.10.287.130">
    <property type="match status" value="1"/>
</dbReference>
<keyword evidence="5" id="KW-0547">Nucleotide-binding</keyword>
<dbReference type="RefSeq" id="WP_145385724.1">
    <property type="nucleotide sequence ID" value="NZ_CP037423.1"/>
</dbReference>
<evidence type="ECO:0000256" key="1">
    <source>
        <dbReference type="ARBA" id="ARBA00000085"/>
    </source>
</evidence>
<dbReference type="InterPro" id="IPR036890">
    <property type="entry name" value="HATPase_C_sf"/>
</dbReference>
<dbReference type="EC" id="2.7.13.3" evidence="2"/>
<dbReference type="Pfam" id="PF00512">
    <property type="entry name" value="HisKA"/>
    <property type="match status" value="1"/>
</dbReference>
<dbReference type="SMART" id="SM00388">
    <property type="entry name" value="HisKA"/>
    <property type="match status" value="1"/>
</dbReference>
<keyword evidence="3" id="KW-0597">Phosphoprotein</keyword>
<feature type="transmembrane region" description="Helical" evidence="9">
    <location>
        <begin position="70"/>
        <end position="93"/>
    </location>
</feature>
<dbReference type="SUPFAM" id="SSF55785">
    <property type="entry name" value="PYP-like sensor domain (PAS domain)"/>
    <property type="match status" value="1"/>
</dbReference>
<evidence type="ECO:0000256" key="8">
    <source>
        <dbReference type="ARBA" id="ARBA00023012"/>
    </source>
</evidence>
<dbReference type="InterPro" id="IPR005467">
    <property type="entry name" value="His_kinase_dom"/>
</dbReference>
<sequence>MFDSHDGRGIRRFAFGLALLSLTAVSVTAWILSNVRREQEIVARLIQHLPESDLQVAKELSGDLNLQSSLSFLLVLNIVATAIAFALVVRGYLSSERTLRDVRVLSADILASMDVGIITTDKNAVITSTNPSSRELIGLDGDGVGTRLSEIDPQHALLDEICEEITTYHQPIRDRDYCVLRNGHPSTLRAGCTMLHNRHDEQIGMVIHVRDVTEKTLMEERLRRMERYMGLGSLAAGLQHEIKNPLSALSLHIQLLCERLDQESEDAEVAELLDILNTEVRRINDVLDGFRNYASVAELGRAPVDVTFLIEKLIRLLRPQAEHQNVKLVADLPSEMVGMIQADSTRLEQVFLNLAINALAAMPEGGTLRFEIAGENGNVKIAVSDTGAGIPAEIQGQVFDPYFTTRNEGTGMGLALCDKIIRQHDGSIDLQTSDEGTVFTVVLPVGTVESGGAMTERFGAE</sequence>
<dbReference type="Pfam" id="PF02518">
    <property type="entry name" value="HATPase_c"/>
    <property type="match status" value="1"/>
</dbReference>
<dbReference type="InterPro" id="IPR036097">
    <property type="entry name" value="HisK_dim/P_sf"/>
</dbReference>
<dbReference type="GO" id="GO:0005524">
    <property type="term" value="F:ATP binding"/>
    <property type="evidence" value="ECO:0007669"/>
    <property type="project" value="UniProtKB-KW"/>
</dbReference>
<evidence type="ECO:0000256" key="2">
    <source>
        <dbReference type="ARBA" id="ARBA00012438"/>
    </source>
</evidence>
<dbReference type="Gene3D" id="3.30.450.20">
    <property type="entry name" value="PAS domain"/>
    <property type="match status" value="1"/>
</dbReference>
<dbReference type="PRINTS" id="PR00344">
    <property type="entry name" value="BCTRLSENSOR"/>
</dbReference>
<keyword evidence="9" id="KW-0812">Transmembrane</keyword>
<dbReference type="Gene3D" id="3.30.565.10">
    <property type="entry name" value="Histidine kinase-like ATPase, C-terminal domain"/>
    <property type="match status" value="1"/>
</dbReference>
<dbReference type="KEGG" id="snep:Enr13x_19350"/>
<keyword evidence="4 11" id="KW-0808">Transferase</keyword>
<dbReference type="Proteomes" id="UP000319004">
    <property type="component" value="Chromosome"/>
</dbReference>
<proteinExistence type="predicted"/>
<dbReference type="AlphaFoldDB" id="A0A518HML2"/>
<organism evidence="11 12">
    <name type="scientific">Stieleria neptunia</name>
    <dbReference type="NCBI Taxonomy" id="2527979"/>
    <lineage>
        <taxon>Bacteria</taxon>
        <taxon>Pseudomonadati</taxon>
        <taxon>Planctomycetota</taxon>
        <taxon>Planctomycetia</taxon>
        <taxon>Pirellulales</taxon>
        <taxon>Pirellulaceae</taxon>
        <taxon>Stieleria</taxon>
    </lineage>
</organism>
<keyword evidence="9" id="KW-1133">Transmembrane helix</keyword>
<reference evidence="11 12" key="1">
    <citation type="submission" date="2019-03" db="EMBL/GenBank/DDBJ databases">
        <title>Deep-cultivation of Planctomycetes and their phenomic and genomic characterization uncovers novel biology.</title>
        <authorList>
            <person name="Wiegand S."/>
            <person name="Jogler M."/>
            <person name="Boedeker C."/>
            <person name="Pinto D."/>
            <person name="Vollmers J."/>
            <person name="Rivas-Marin E."/>
            <person name="Kohn T."/>
            <person name="Peeters S.H."/>
            <person name="Heuer A."/>
            <person name="Rast P."/>
            <person name="Oberbeckmann S."/>
            <person name="Bunk B."/>
            <person name="Jeske O."/>
            <person name="Meyerdierks A."/>
            <person name="Storesund J.E."/>
            <person name="Kallscheuer N."/>
            <person name="Luecker S."/>
            <person name="Lage O.M."/>
            <person name="Pohl T."/>
            <person name="Merkel B.J."/>
            <person name="Hornburger P."/>
            <person name="Mueller R.-W."/>
            <person name="Bruemmer F."/>
            <person name="Labrenz M."/>
            <person name="Spormann A.M."/>
            <person name="Op den Camp H."/>
            <person name="Overmann J."/>
            <person name="Amann R."/>
            <person name="Jetten M.S.M."/>
            <person name="Mascher T."/>
            <person name="Medema M.H."/>
            <person name="Devos D.P."/>
            <person name="Kaster A.-K."/>
            <person name="Ovreas L."/>
            <person name="Rohde M."/>
            <person name="Galperin M.Y."/>
            <person name="Jogler C."/>
        </authorList>
    </citation>
    <scope>NUCLEOTIDE SEQUENCE [LARGE SCALE GENOMIC DNA]</scope>
    <source>
        <strain evidence="11 12">Enr13</strain>
    </source>
</reference>
<evidence type="ECO:0000256" key="7">
    <source>
        <dbReference type="ARBA" id="ARBA00022840"/>
    </source>
</evidence>
<dbReference type="GO" id="GO:0000155">
    <property type="term" value="F:phosphorelay sensor kinase activity"/>
    <property type="evidence" value="ECO:0007669"/>
    <property type="project" value="InterPro"/>
</dbReference>
<evidence type="ECO:0000313" key="12">
    <source>
        <dbReference type="Proteomes" id="UP000319004"/>
    </source>
</evidence>
<dbReference type="SUPFAM" id="SSF47384">
    <property type="entry name" value="Homodimeric domain of signal transducing histidine kinase"/>
    <property type="match status" value="1"/>
</dbReference>
<name>A0A518HML2_9BACT</name>
<dbReference type="PROSITE" id="PS50109">
    <property type="entry name" value="HIS_KIN"/>
    <property type="match status" value="1"/>
</dbReference>